<dbReference type="Proteomes" id="UP000230750">
    <property type="component" value="Unassembled WGS sequence"/>
</dbReference>
<dbReference type="InterPro" id="IPR012337">
    <property type="entry name" value="RNaseH-like_sf"/>
</dbReference>
<dbReference type="FunFam" id="3.30.420.10:FF:000063">
    <property type="entry name" value="Retrovirus-related Pol polyprotein from transposon 297-like Protein"/>
    <property type="match status" value="1"/>
</dbReference>
<gene>
    <name evidence="2" type="ORF">BSL78_12655</name>
</gene>
<dbReference type="Pfam" id="PF17921">
    <property type="entry name" value="Integrase_H2C2"/>
    <property type="match status" value="1"/>
</dbReference>
<evidence type="ECO:0000313" key="3">
    <source>
        <dbReference type="Proteomes" id="UP000230750"/>
    </source>
</evidence>
<dbReference type="InterPro" id="IPR050951">
    <property type="entry name" value="Retrovirus_Pol_polyprotein"/>
</dbReference>
<dbReference type="InterPro" id="IPR043128">
    <property type="entry name" value="Rev_trsase/Diguanyl_cyclase"/>
</dbReference>
<evidence type="ECO:0000259" key="1">
    <source>
        <dbReference type="PROSITE" id="PS50994"/>
    </source>
</evidence>
<dbReference type="InterPro" id="IPR041588">
    <property type="entry name" value="Integrase_H2C2"/>
</dbReference>
<dbReference type="SUPFAM" id="SSF53098">
    <property type="entry name" value="Ribonuclease H-like"/>
    <property type="match status" value="1"/>
</dbReference>
<dbReference type="PANTHER" id="PTHR37984">
    <property type="entry name" value="PROTEIN CBG26694"/>
    <property type="match status" value="1"/>
</dbReference>
<organism evidence="2 3">
    <name type="scientific">Stichopus japonicus</name>
    <name type="common">Sea cucumber</name>
    <dbReference type="NCBI Taxonomy" id="307972"/>
    <lineage>
        <taxon>Eukaryota</taxon>
        <taxon>Metazoa</taxon>
        <taxon>Echinodermata</taxon>
        <taxon>Eleutherozoa</taxon>
        <taxon>Echinozoa</taxon>
        <taxon>Holothuroidea</taxon>
        <taxon>Aspidochirotacea</taxon>
        <taxon>Aspidochirotida</taxon>
        <taxon>Stichopodidae</taxon>
        <taxon>Apostichopus</taxon>
    </lineage>
</organism>
<dbReference type="OrthoDB" id="2286242at2759"/>
<dbReference type="EMBL" id="MRZV01000419">
    <property type="protein sequence ID" value="PIK50416.1"/>
    <property type="molecule type" value="Genomic_DNA"/>
</dbReference>
<dbReference type="InterPro" id="IPR001584">
    <property type="entry name" value="Integrase_cat-core"/>
</dbReference>
<sequence length="541" mass="62542">MVNYVAKFVDNLSAISEPLRVLLRKDTVWQWNEEQQKSFDALKVMITNAPILKYFDTNKPVTLSVDASKSGVGAVLLQENKPVAYASKTFTEAQTRYAQIEKELAAIVYGCEKFHQYIFGRMKGSELHVADALSRNYLPDTSEEVNDGLHIMECVVSPLPISRERLRQIEKQTQEDTILSKLHSQIVKGWPSSKQKLDKDLAPYWSCQSELTVENGLILKHERVVIPRKMRKLMLEKVHQGHQGVEKTKRLARDIMYWPGMSVQITETVEHCSVCNRFKHKNRKEPLMKHEIPAVPWQKVGSDLFVYDGDTYVIMVDYYSNYFEIKKLQETRSTNIIHFCKQQFARFGIPNILMSDNGPQYVSAEFKKFSKAYGFKHVTSSPMYPQSNGKTEKAVQIAKNLIKKSKLSGQDPYIALLNFRNTPQEDLESPVQLLMGRRTQTLLPTYQKLLKPEIPKIVEEKFKRRAKKQTKYFNRGAKLLPFVKVGDAVGVRFGKEWKPGMVVAKSQYPRSFVVQIGVEQYRRNRRDLRILPNLDVPQFRL</sequence>
<dbReference type="Gene3D" id="3.30.420.10">
    <property type="entry name" value="Ribonuclease H-like superfamily/Ribonuclease H"/>
    <property type="match status" value="1"/>
</dbReference>
<dbReference type="InterPro" id="IPR041577">
    <property type="entry name" value="RT_RNaseH_2"/>
</dbReference>
<feature type="domain" description="Integrase catalytic" evidence="1">
    <location>
        <begin position="292"/>
        <end position="463"/>
    </location>
</feature>
<dbReference type="Pfam" id="PF17919">
    <property type="entry name" value="RT_RNaseH_2"/>
    <property type="match status" value="1"/>
</dbReference>
<dbReference type="InterPro" id="IPR036397">
    <property type="entry name" value="RNaseH_sf"/>
</dbReference>
<dbReference type="AlphaFoldDB" id="A0A2G8KQY9"/>
<proteinExistence type="predicted"/>
<protein>
    <recommendedName>
        <fullName evidence="1">Integrase catalytic domain-containing protein</fullName>
    </recommendedName>
</protein>
<dbReference type="Gene3D" id="3.30.70.270">
    <property type="match status" value="1"/>
</dbReference>
<dbReference type="PANTHER" id="PTHR37984:SF8">
    <property type="entry name" value="CCHC-TYPE DOMAIN-CONTAINING PROTEIN"/>
    <property type="match status" value="1"/>
</dbReference>
<name>A0A2G8KQY9_STIJA</name>
<dbReference type="FunFam" id="1.10.340.70:FF:000003">
    <property type="entry name" value="Protein CBG25708"/>
    <property type="match status" value="1"/>
</dbReference>
<dbReference type="InterPro" id="IPR043502">
    <property type="entry name" value="DNA/RNA_pol_sf"/>
</dbReference>
<evidence type="ECO:0000313" key="2">
    <source>
        <dbReference type="EMBL" id="PIK50416.1"/>
    </source>
</evidence>
<dbReference type="Pfam" id="PF00665">
    <property type="entry name" value="rve"/>
    <property type="match status" value="1"/>
</dbReference>
<dbReference type="STRING" id="307972.A0A2G8KQY9"/>
<dbReference type="PROSITE" id="PS50994">
    <property type="entry name" value="INTEGRASE"/>
    <property type="match status" value="1"/>
</dbReference>
<keyword evidence="3" id="KW-1185">Reference proteome</keyword>
<dbReference type="GO" id="GO:0015074">
    <property type="term" value="P:DNA integration"/>
    <property type="evidence" value="ECO:0007669"/>
    <property type="project" value="InterPro"/>
</dbReference>
<accession>A0A2G8KQY9</accession>
<comment type="caution">
    <text evidence="2">The sequence shown here is derived from an EMBL/GenBank/DDBJ whole genome shotgun (WGS) entry which is preliminary data.</text>
</comment>
<reference evidence="2 3" key="1">
    <citation type="journal article" date="2017" name="PLoS Biol.">
        <title>The sea cucumber genome provides insights into morphological evolution and visceral regeneration.</title>
        <authorList>
            <person name="Zhang X."/>
            <person name="Sun L."/>
            <person name="Yuan J."/>
            <person name="Sun Y."/>
            <person name="Gao Y."/>
            <person name="Zhang L."/>
            <person name="Li S."/>
            <person name="Dai H."/>
            <person name="Hamel J.F."/>
            <person name="Liu C."/>
            <person name="Yu Y."/>
            <person name="Liu S."/>
            <person name="Lin W."/>
            <person name="Guo K."/>
            <person name="Jin S."/>
            <person name="Xu P."/>
            <person name="Storey K.B."/>
            <person name="Huan P."/>
            <person name="Zhang T."/>
            <person name="Zhou Y."/>
            <person name="Zhang J."/>
            <person name="Lin C."/>
            <person name="Li X."/>
            <person name="Xing L."/>
            <person name="Huo D."/>
            <person name="Sun M."/>
            <person name="Wang L."/>
            <person name="Mercier A."/>
            <person name="Li F."/>
            <person name="Yang H."/>
            <person name="Xiang J."/>
        </authorList>
    </citation>
    <scope>NUCLEOTIDE SEQUENCE [LARGE SCALE GENOMIC DNA]</scope>
    <source>
        <strain evidence="2">Shaxun</strain>
        <tissue evidence="2">Muscle</tissue>
    </source>
</reference>
<dbReference type="GO" id="GO:0003676">
    <property type="term" value="F:nucleic acid binding"/>
    <property type="evidence" value="ECO:0007669"/>
    <property type="project" value="InterPro"/>
</dbReference>
<dbReference type="SUPFAM" id="SSF56672">
    <property type="entry name" value="DNA/RNA polymerases"/>
    <property type="match status" value="1"/>
</dbReference>
<dbReference type="Gene3D" id="1.10.340.70">
    <property type="match status" value="1"/>
</dbReference>